<dbReference type="Proteomes" id="UP000276133">
    <property type="component" value="Unassembled WGS sequence"/>
</dbReference>
<protein>
    <submittedName>
        <fullName evidence="1">RNA-directed DNA polymerase from mobile element jockey</fullName>
    </submittedName>
</protein>
<evidence type="ECO:0000313" key="1">
    <source>
        <dbReference type="EMBL" id="RNA15374.1"/>
    </source>
</evidence>
<comment type="caution">
    <text evidence="1">The sequence shown here is derived from an EMBL/GenBank/DDBJ whole genome shotgun (WGS) entry which is preliminary data.</text>
</comment>
<reference evidence="1 2" key="1">
    <citation type="journal article" date="2018" name="Sci. Rep.">
        <title>Genomic signatures of local adaptation to the degree of environmental predictability in rotifers.</title>
        <authorList>
            <person name="Franch-Gras L."/>
            <person name="Hahn C."/>
            <person name="Garcia-Roger E.M."/>
            <person name="Carmona M.J."/>
            <person name="Serra M."/>
            <person name="Gomez A."/>
        </authorList>
    </citation>
    <scope>NUCLEOTIDE SEQUENCE [LARGE SCALE GENOMIC DNA]</scope>
    <source>
        <strain evidence="1">HYR1</strain>
    </source>
</reference>
<dbReference type="AlphaFoldDB" id="A0A3M7QW81"/>
<organism evidence="1 2">
    <name type="scientific">Brachionus plicatilis</name>
    <name type="common">Marine rotifer</name>
    <name type="synonym">Brachionus muelleri</name>
    <dbReference type="NCBI Taxonomy" id="10195"/>
    <lineage>
        <taxon>Eukaryota</taxon>
        <taxon>Metazoa</taxon>
        <taxon>Spiralia</taxon>
        <taxon>Gnathifera</taxon>
        <taxon>Rotifera</taxon>
        <taxon>Eurotatoria</taxon>
        <taxon>Monogononta</taxon>
        <taxon>Pseudotrocha</taxon>
        <taxon>Ploima</taxon>
        <taxon>Brachionidae</taxon>
        <taxon>Brachionus</taxon>
    </lineage>
</organism>
<name>A0A3M7QW81_BRAPC</name>
<keyword evidence="1" id="KW-0548">Nucleotidyltransferase</keyword>
<proteinExistence type="predicted"/>
<evidence type="ECO:0000313" key="2">
    <source>
        <dbReference type="Proteomes" id="UP000276133"/>
    </source>
</evidence>
<gene>
    <name evidence="1" type="ORF">BpHYR1_011178</name>
</gene>
<keyword evidence="1" id="KW-0695">RNA-directed DNA polymerase</keyword>
<dbReference type="GO" id="GO:0003964">
    <property type="term" value="F:RNA-directed DNA polymerase activity"/>
    <property type="evidence" value="ECO:0007669"/>
    <property type="project" value="UniProtKB-KW"/>
</dbReference>
<keyword evidence="2" id="KW-1185">Reference proteome</keyword>
<accession>A0A3M7QW81</accession>
<sequence length="82" mass="9245">MCINTKLDTMITIDGTQIECSAFARLPSAWKSNSYSKETQLYNSEVKATLMYGSENWGICESERKSLNTLHTGSLRRILGIH</sequence>
<keyword evidence="1" id="KW-0808">Transferase</keyword>
<dbReference type="EMBL" id="REGN01004969">
    <property type="protein sequence ID" value="RNA15374.1"/>
    <property type="molecule type" value="Genomic_DNA"/>
</dbReference>